<evidence type="ECO:0000256" key="1">
    <source>
        <dbReference type="SAM" id="MobiDB-lite"/>
    </source>
</evidence>
<evidence type="ECO:0000313" key="3">
    <source>
        <dbReference type="Proteomes" id="UP000033710"/>
    </source>
</evidence>
<feature type="compositionally biased region" description="Basic and acidic residues" evidence="1">
    <location>
        <begin position="348"/>
        <end position="393"/>
    </location>
</feature>
<dbReference type="VEuPathDB" id="FungiDB:SPSK_07131"/>
<feature type="compositionally biased region" description="Acidic residues" evidence="1">
    <location>
        <begin position="578"/>
        <end position="589"/>
    </location>
</feature>
<feature type="compositionally biased region" description="Basic and acidic residues" evidence="1">
    <location>
        <begin position="696"/>
        <end position="705"/>
    </location>
</feature>
<sequence>MPRILLLCFVHGFKGGGNTFRSFPDDLKSTVAGILPDHDRVETVVYPRYETKGELAEASQQFLEWLKARVMDVRKQHLDTPWPPNDRQVGVVLVAHSMGGFVAADALFLALDERRAAEQETGAADNTTALFPPIQGLLALDTPYNGLSRSMFVYGAFSNYSKVQTVFNVMTALSAGPVALGRLAMGRAAKPSSSGGGGGGSAARGAASAGWKVWQLVAVRSGTVGAIAAGGVAAYTHRKAIMAGVEKVRRMDRQSLREGCQSGVDAIGQGLAYINRRNVGESFAWLSAHFTFVGALLKQAELNRRLQRLGGLQGGIGVHDLYVSLGANGYWSGGYFVPERTFCAVPEDKQKEKKEKEKEKEKQKENEKDGTDAEKDKDDNKEAVDEAAKTNQEEKEDTTDNGQTQPDNSETETTAISSMFERWTMSTCEDEVQAHISLFKRDKNPHYDAFTGRAAVLVASWFSNDNPIVDTLGPMLAEEAAEADKDATEEDSIRVTDEGVEIVEGSSKSGLAAAAEAARNEGDDDVAGGSTDDNQNDTEKGLPDESPIDIAATASLMRGGEGEENEAKGSNTASAIVIDDDDDDDDDDLVGPGSTAAAADMPPEDRATYLRHLLSVAQNAGTGLKRVSGWSSQLPAKMPRIDGLSRSSIPSMSSMAMPTMSSMSSMSKSASTFIPGTSIFSRSKKGDGASSASSVSEKEGAKKEDETETASEPVSGNTTDDVTLDATRPDATSARAEDKEMA</sequence>
<dbReference type="KEGG" id="ssck:SPSK_07131"/>
<dbReference type="PANTHER" id="PTHR47842:SF2">
    <property type="entry name" value="DUF676 DOMAIN-CONTAINING PROTEIN"/>
    <property type="match status" value="1"/>
</dbReference>
<feature type="region of interest" description="Disordered" evidence="1">
    <location>
        <begin position="348"/>
        <end position="413"/>
    </location>
</feature>
<feature type="compositionally biased region" description="Polar residues" evidence="1">
    <location>
        <begin position="710"/>
        <end position="721"/>
    </location>
</feature>
<dbReference type="OrthoDB" id="442243at2759"/>
<reference evidence="2 3" key="2">
    <citation type="journal article" date="2015" name="Eukaryot. Cell">
        <title>Asexual propagation of a virulent clone complex in a human and feline outbreak of sporotrichosis.</title>
        <authorList>
            <person name="Teixeira Mde M."/>
            <person name="Rodrigues A.M."/>
            <person name="Tsui C.K."/>
            <person name="de Almeida L.G."/>
            <person name="Van Diepeningen A.D."/>
            <person name="van den Ende B.G."/>
            <person name="Fernandes G.F."/>
            <person name="Kano R."/>
            <person name="Hamelin R.C."/>
            <person name="Lopes-Bezerra L.M."/>
            <person name="Vasconcelos A.T."/>
            <person name="de Hoog S."/>
            <person name="de Camargo Z.P."/>
            <person name="Felipe M.S."/>
        </authorList>
    </citation>
    <scope>NUCLEOTIDE SEQUENCE [LARGE SCALE GENOMIC DNA]</scope>
    <source>
        <strain evidence="2 3">1099-18</strain>
    </source>
</reference>
<dbReference type="SUPFAM" id="SSF53474">
    <property type="entry name" value="alpha/beta-Hydrolases"/>
    <property type="match status" value="1"/>
</dbReference>
<feature type="region of interest" description="Disordered" evidence="1">
    <location>
        <begin position="504"/>
        <end position="604"/>
    </location>
</feature>
<dbReference type="EMBL" id="AXCR01000004">
    <property type="protein sequence ID" value="KJR88280.1"/>
    <property type="molecule type" value="Genomic_DNA"/>
</dbReference>
<gene>
    <name evidence="2" type="ORF">SPSK_07131</name>
</gene>
<feature type="region of interest" description="Disordered" evidence="1">
    <location>
        <begin position="624"/>
        <end position="742"/>
    </location>
</feature>
<feature type="compositionally biased region" description="Polar residues" evidence="1">
    <location>
        <begin position="400"/>
        <end position="413"/>
    </location>
</feature>
<organism evidence="2 3">
    <name type="scientific">Sporothrix schenckii 1099-18</name>
    <dbReference type="NCBI Taxonomy" id="1397361"/>
    <lineage>
        <taxon>Eukaryota</taxon>
        <taxon>Fungi</taxon>
        <taxon>Dikarya</taxon>
        <taxon>Ascomycota</taxon>
        <taxon>Pezizomycotina</taxon>
        <taxon>Sordariomycetes</taxon>
        <taxon>Sordariomycetidae</taxon>
        <taxon>Ophiostomatales</taxon>
        <taxon>Ophiostomataceae</taxon>
        <taxon>Sporothrix</taxon>
    </lineage>
</organism>
<dbReference type="InterPro" id="IPR029058">
    <property type="entry name" value="AB_hydrolase_fold"/>
</dbReference>
<dbReference type="PANTHER" id="PTHR47842">
    <property type="entry name" value="EXPRESSED PROTEIN"/>
    <property type="match status" value="1"/>
</dbReference>
<name>A0A0F2MHD8_SPOSC</name>
<dbReference type="AlphaFoldDB" id="A0A0F2MHD8"/>
<dbReference type="Gene3D" id="3.40.50.1820">
    <property type="entry name" value="alpha/beta hydrolase"/>
    <property type="match status" value="1"/>
</dbReference>
<evidence type="ECO:0008006" key="4">
    <source>
        <dbReference type="Google" id="ProtNLM"/>
    </source>
</evidence>
<dbReference type="GeneID" id="27669076"/>
<reference evidence="2 3" key="1">
    <citation type="journal article" date="2014" name="BMC Genomics">
        <title>Comparative genomics of the major fungal agents of human and animal Sporotrichosis: Sporothrix schenckii and Sporothrix brasiliensis.</title>
        <authorList>
            <person name="Teixeira M.M."/>
            <person name="de Almeida L.G."/>
            <person name="Kubitschek-Barreira P."/>
            <person name="Alves F.L."/>
            <person name="Kioshima E.S."/>
            <person name="Abadio A.K."/>
            <person name="Fernandes L."/>
            <person name="Derengowski L.S."/>
            <person name="Ferreira K.S."/>
            <person name="Souza R.C."/>
            <person name="Ruiz J.C."/>
            <person name="de Andrade N.C."/>
            <person name="Paes H.C."/>
            <person name="Nicola A.M."/>
            <person name="Albuquerque P."/>
            <person name="Gerber A.L."/>
            <person name="Martins V.P."/>
            <person name="Peconick L.D."/>
            <person name="Neto A.V."/>
            <person name="Chaucanez C.B."/>
            <person name="Silva P.A."/>
            <person name="Cunha O.L."/>
            <person name="de Oliveira F.F."/>
            <person name="dos Santos T.C."/>
            <person name="Barros A.L."/>
            <person name="Soares M.A."/>
            <person name="de Oliveira L.M."/>
            <person name="Marini M.M."/>
            <person name="Villalobos-Duno H."/>
            <person name="Cunha M.M."/>
            <person name="de Hoog S."/>
            <person name="da Silveira J.F."/>
            <person name="Henrissat B."/>
            <person name="Nino-Vega G.A."/>
            <person name="Cisalpino P.S."/>
            <person name="Mora-Montes H.M."/>
            <person name="Almeida S.R."/>
            <person name="Stajich J.E."/>
            <person name="Lopes-Bezerra L.M."/>
            <person name="Vasconcelos A.T."/>
            <person name="Felipe M.S."/>
        </authorList>
    </citation>
    <scope>NUCLEOTIDE SEQUENCE [LARGE SCALE GENOMIC DNA]</scope>
    <source>
        <strain evidence="2 3">1099-18</strain>
    </source>
</reference>
<proteinExistence type="predicted"/>
<accession>A0A0F2MHD8</accession>
<dbReference type="Proteomes" id="UP000033710">
    <property type="component" value="Unassembled WGS sequence"/>
</dbReference>
<comment type="caution">
    <text evidence="2">The sequence shown here is derived from an EMBL/GenBank/DDBJ whole genome shotgun (WGS) entry which is preliminary data.</text>
</comment>
<protein>
    <recommendedName>
        <fullName evidence="4">DUF676 domain-containing protein</fullName>
    </recommendedName>
</protein>
<dbReference type="RefSeq" id="XP_016590956.1">
    <property type="nucleotide sequence ID" value="XM_016733799.1"/>
</dbReference>
<evidence type="ECO:0000313" key="2">
    <source>
        <dbReference type="EMBL" id="KJR88280.1"/>
    </source>
</evidence>
<feature type="compositionally biased region" description="Low complexity" evidence="1">
    <location>
        <begin position="645"/>
        <end position="672"/>
    </location>
</feature>